<evidence type="ECO:0000313" key="2">
    <source>
        <dbReference type="EMBL" id="OXY86092.1"/>
    </source>
</evidence>
<feature type="domain" description="Metallo-beta-lactamase" evidence="1">
    <location>
        <begin position="7"/>
        <end position="178"/>
    </location>
</feature>
<reference evidence="2 3" key="1">
    <citation type="submission" date="2016-07" db="EMBL/GenBank/DDBJ databases">
        <title>Draft genome of Streptomyces diastatochromogenes.</title>
        <authorList>
            <person name="Podduturi R."/>
            <person name="Lukassen M.B."/>
            <person name="Clausen N."/>
            <person name="Nielsen J.L."/>
            <person name="Jorgensen N.O."/>
        </authorList>
    </citation>
    <scope>NUCLEOTIDE SEQUENCE [LARGE SCALE GENOMIC DNA]</scope>
    <source>
        <strain evidence="2 3">DSM 40608</strain>
    </source>
</reference>
<dbReference type="RefSeq" id="WP_094222779.1">
    <property type="nucleotide sequence ID" value="NZ_MCGQ01000103.1"/>
</dbReference>
<proteinExistence type="predicted"/>
<keyword evidence="3" id="KW-1185">Reference proteome</keyword>
<dbReference type="Proteomes" id="UP000215483">
    <property type="component" value="Unassembled WGS sequence"/>
</dbReference>
<evidence type="ECO:0000313" key="3">
    <source>
        <dbReference type="Proteomes" id="UP000215483"/>
    </source>
</evidence>
<organism evidence="2 3">
    <name type="scientific">Streptomyces diastatochromogenes</name>
    <dbReference type="NCBI Taxonomy" id="42236"/>
    <lineage>
        <taxon>Bacteria</taxon>
        <taxon>Bacillati</taxon>
        <taxon>Actinomycetota</taxon>
        <taxon>Actinomycetes</taxon>
        <taxon>Kitasatosporales</taxon>
        <taxon>Streptomycetaceae</taxon>
        <taxon>Streptomyces</taxon>
    </lineage>
</organism>
<dbReference type="GO" id="GO:0016787">
    <property type="term" value="F:hydrolase activity"/>
    <property type="evidence" value="ECO:0007669"/>
    <property type="project" value="UniProtKB-KW"/>
</dbReference>
<sequence>MRLTKFGHAAVRVEKDGQTLVIDPGTLSEPEALDGADAVLVTHDHFDHFDHFDEERLRAAAGANPGLSIWTHPDVASQLEGLGAGRVHAVTHGDTFTAAGFDVQVHGEWHAPIHPELPPSHNIGFVLDGELFYPGDAFTVPEQKIGTLLLLSHAPWANSTQIFDYARATGATRAFNTHDGLLNDAGLSLVGGLFGTLVPGLAYTKLAIGESTEI</sequence>
<dbReference type="Pfam" id="PF13483">
    <property type="entry name" value="Lactamase_B_3"/>
    <property type="match status" value="1"/>
</dbReference>
<dbReference type="OrthoDB" id="3190691at2"/>
<dbReference type="SMART" id="SM00849">
    <property type="entry name" value="Lactamase_B"/>
    <property type="match status" value="1"/>
</dbReference>
<dbReference type="EMBL" id="MCGQ01000103">
    <property type="protein sequence ID" value="OXY86092.1"/>
    <property type="molecule type" value="Genomic_DNA"/>
</dbReference>
<comment type="caution">
    <text evidence="2">The sequence shown here is derived from an EMBL/GenBank/DDBJ whole genome shotgun (WGS) entry which is preliminary data.</text>
</comment>
<keyword evidence="2" id="KW-0378">Hydrolase</keyword>
<accession>A0A233RRR6</accession>
<dbReference type="InterPro" id="IPR050114">
    <property type="entry name" value="UPF0173_UPF0282_UlaG_hydrolase"/>
</dbReference>
<dbReference type="InterPro" id="IPR036866">
    <property type="entry name" value="RibonucZ/Hydroxyglut_hydro"/>
</dbReference>
<dbReference type="SUPFAM" id="SSF56281">
    <property type="entry name" value="Metallo-hydrolase/oxidoreductase"/>
    <property type="match status" value="1"/>
</dbReference>
<evidence type="ECO:0000259" key="1">
    <source>
        <dbReference type="SMART" id="SM00849"/>
    </source>
</evidence>
<name>A0A233RRR6_STRDA</name>
<dbReference type="InterPro" id="IPR001279">
    <property type="entry name" value="Metallo-B-lactamas"/>
</dbReference>
<protein>
    <submittedName>
        <fullName evidence="2">MBL fold metallo-hydrolase</fullName>
    </submittedName>
</protein>
<dbReference type="Gene3D" id="3.60.15.10">
    <property type="entry name" value="Ribonuclease Z/Hydroxyacylglutathione hydrolase-like"/>
    <property type="match status" value="1"/>
</dbReference>
<gene>
    <name evidence="2" type="ORF">BEK98_44980</name>
</gene>
<dbReference type="AlphaFoldDB" id="A0A233RRR6"/>
<dbReference type="PANTHER" id="PTHR43546">
    <property type="entry name" value="UPF0173 METAL-DEPENDENT HYDROLASE MJ1163-RELATED"/>
    <property type="match status" value="1"/>
</dbReference>
<dbReference type="PANTHER" id="PTHR43546:SF3">
    <property type="entry name" value="UPF0173 METAL-DEPENDENT HYDROLASE MJ1163"/>
    <property type="match status" value="1"/>
</dbReference>